<accession>A0A433XEV9</accession>
<evidence type="ECO:0008006" key="3">
    <source>
        <dbReference type="Google" id="ProtNLM"/>
    </source>
</evidence>
<dbReference type="CDD" id="cd08054">
    <property type="entry name" value="gp6"/>
    <property type="match status" value="1"/>
</dbReference>
<dbReference type="Proteomes" id="UP000281547">
    <property type="component" value="Unassembled WGS sequence"/>
</dbReference>
<dbReference type="InterPro" id="IPR011738">
    <property type="entry name" value="Phage_CHP"/>
</dbReference>
<dbReference type="AlphaFoldDB" id="A0A433XEV9"/>
<evidence type="ECO:0000313" key="2">
    <source>
        <dbReference type="Proteomes" id="UP000281547"/>
    </source>
</evidence>
<sequence length="196" mass="22073">MHVRVVEPPEPIVTWEEAKAHLRMEGDFERETVEGYIAAATAWLDGPAGWLGRCLGAQTLELVDCAFGNDRLPYPPILSVQRIVYTDPDGVEQVMLDTDYRLLQNGSIWAEIWPTLGRGPEAVRVRYRCGYPNRIIPAEGETPEQVTSTVPAPIRHAILLLVGQWWQTRAAVNIGNIVNEMPFAVEALLSPYRVWR</sequence>
<proteinExistence type="predicted"/>
<gene>
    <name evidence="1" type="ORF">EMQ25_05700</name>
</gene>
<name>A0A433XEV9_9HYPH</name>
<dbReference type="NCBIfam" id="TIGR01560">
    <property type="entry name" value="put_DNA_pack"/>
    <property type="match status" value="1"/>
</dbReference>
<dbReference type="OrthoDB" id="8452228at2"/>
<evidence type="ECO:0000313" key="1">
    <source>
        <dbReference type="EMBL" id="RUT32639.1"/>
    </source>
</evidence>
<reference evidence="1 2" key="1">
    <citation type="journal article" date="2016" name="Int. J. Syst. Evol. Microbiol.">
        <title>Arsenicitalea aurantiaca gen. nov., sp. nov., a new member of the family Hyphomicrobiaceae, isolated from high-arsenic sediment.</title>
        <authorList>
            <person name="Mu Y."/>
            <person name="Zhou L."/>
            <person name="Zeng X.C."/>
            <person name="Liu L."/>
            <person name="Pan Y."/>
            <person name="Chen X."/>
            <person name="Wang J."/>
            <person name="Li S."/>
            <person name="Li W.J."/>
            <person name="Wang Y."/>
        </authorList>
    </citation>
    <scope>NUCLEOTIDE SEQUENCE [LARGE SCALE GENOMIC DNA]</scope>
    <source>
        <strain evidence="1 2">42-50</strain>
    </source>
</reference>
<dbReference type="Gene3D" id="1.10.3230.30">
    <property type="entry name" value="Phage gp6-like head-tail connector protein"/>
    <property type="match status" value="1"/>
</dbReference>
<dbReference type="InterPro" id="IPR006450">
    <property type="entry name" value="Phage_HK97_gp6-like"/>
</dbReference>
<dbReference type="EMBL" id="RZNJ01000002">
    <property type="protein sequence ID" value="RUT32639.1"/>
    <property type="molecule type" value="Genomic_DNA"/>
</dbReference>
<dbReference type="NCBIfam" id="TIGR02215">
    <property type="entry name" value="phage_chp_gp8"/>
    <property type="match status" value="1"/>
</dbReference>
<keyword evidence="2" id="KW-1185">Reference proteome</keyword>
<organism evidence="1 2">
    <name type="scientific">Arsenicitalea aurantiaca</name>
    <dbReference type="NCBI Taxonomy" id="1783274"/>
    <lineage>
        <taxon>Bacteria</taxon>
        <taxon>Pseudomonadati</taxon>
        <taxon>Pseudomonadota</taxon>
        <taxon>Alphaproteobacteria</taxon>
        <taxon>Hyphomicrobiales</taxon>
        <taxon>Devosiaceae</taxon>
        <taxon>Arsenicitalea</taxon>
    </lineage>
</organism>
<protein>
    <recommendedName>
        <fullName evidence="3">Phage gp6-like head-tail connector protein</fullName>
    </recommendedName>
</protein>
<comment type="caution">
    <text evidence="1">The sequence shown here is derived from an EMBL/GenBank/DDBJ whole genome shotgun (WGS) entry which is preliminary data.</text>
</comment>
<dbReference type="RefSeq" id="WP_127187596.1">
    <property type="nucleotide sequence ID" value="NZ_RZNJ01000002.1"/>
</dbReference>